<dbReference type="GO" id="GO:0046872">
    <property type="term" value="F:metal ion binding"/>
    <property type="evidence" value="ECO:0007669"/>
    <property type="project" value="UniProtKB-KW"/>
</dbReference>
<keyword evidence="4" id="KW-0233">DNA recombination</keyword>
<evidence type="ECO:0000259" key="6">
    <source>
        <dbReference type="Pfam" id="PF02721"/>
    </source>
</evidence>
<name>A0A8T1ZV58_ARASU</name>
<evidence type="ECO:0000256" key="1">
    <source>
        <dbReference type="ARBA" id="ARBA00022723"/>
    </source>
</evidence>
<dbReference type="GO" id="GO:0006281">
    <property type="term" value="P:DNA repair"/>
    <property type="evidence" value="ECO:0007669"/>
    <property type="project" value="UniProtKB-KW"/>
</dbReference>
<accession>A0A8T1ZV58</accession>
<feature type="domain" description="Replication protein A 70 kDa DNA-binding subunit B/D first OB fold" evidence="6">
    <location>
        <begin position="5"/>
        <end position="93"/>
    </location>
</feature>
<keyword evidence="4" id="KW-0347">Helicase</keyword>
<feature type="domain" description="Replication protein A 70 kDa DNA-binding subunit B/D first OB fold" evidence="6">
    <location>
        <begin position="522"/>
        <end position="606"/>
    </location>
</feature>
<dbReference type="Proteomes" id="UP000694251">
    <property type="component" value="Chromosome 10"/>
</dbReference>
<keyword evidence="4" id="KW-0227">DNA damage</keyword>
<keyword evidence="4" id="KW-0234">DNA repair</keyword>
<dbReference type="CDD" id="cd04476">
    <property type="entry name" value="RPA1_DBD_C"/>
    <property type="match status" value="1"/>
</dbReference>
<gene>
    <name evidence="10" type="ORF">ISN44_As10g009400</name>
</gene>
<dbReference type="GO" id="GO:0016787">
    <property type="term" value="F:hydrolase activity"/>
    <property type="evidence" value="ECO:0007669"/>
    <property type="project" value="UniProtKB-KW"/>
</dbReference>
<feature type="domain" description="Replication factor A C-terminal" evidence="8">
    <location>
        <begin position="245"/>
        <end position="370"/>
    </location>
</feature>
<dbReference type="EC" id="5.6.2.3" evidence="4"/>
<evidence type="ECO:0000256" key="2">
    <source>
        <dbReference type="ARBA" id="ARBA00022833"/>
    </source>
</evidence>
<evidence type="ECO:0000256" key="4">
    <source>
        <dbReference type="RuleBase" id="RU363044"/>
    </source>
</evidence>
<dbReference type="OrthoDB" id="1928976at2759"/>
<keyword evidence="11" id="KW-1185">Reference proteome</keyword>
<dbReference type="GO" id="GO:0043139">
    <property type="term" value="F:5'-3' DNA helicase activity"/>
    <property type="evidence" value="ECO:0007669"/>
    <property type="project" value="UniProtKB-EC"/>
</dbReference>
<feature type="region of interest" description="Disordered" evidence="5">
    <location>
        <begin position="943"/>
        <end position="976"/>
    </location>
</feature>
<dbReference type="GO" id="GO:0005524">
    <property type="term" value="F:ATP binding"/>
    <property type="evidence" value="ECO:0007669"/>
    <property type="project" value="UniProtKB-KW"/>
</dbReference>
<evidence type="ECO:0000313" key="10">
    <source>
        <dbReference type="EMBL" id="KAG7564175.1"/>
    </source>
</evidence>
<dbReference type="InterPro" id="IPR003871">
    <property type="entry name" value="RFA1B/D_OB_1st"/>
</dbReference>
<dbReference type="CDD" id="cd04480">
    <property type="entry name" value="RPA1_DBD_A_like"/>
    <property type="match status" value="2"/>
</dbReference>
<evidence type="ECO:0000259" key="7">
    <source>
        <dbReference type="Pfam" id="PF05970"/>
    </source>
</evidence>
<dbReference type="InterPro" id="IPR025476">
    <property type="entry name" value="Helitron_helicase-like"/>
</dbReference>
<dbReference type="PANTHER" id="PTHR10492:SF101">
    <property type="entry name" value="ATP-DEPENDENT DNA HELICASE"/>
    <property type="match status" value="1"/>
</dbReference>
<dbReference type="GO" id="GO:0006310">
    <property type="term" value="P:DNA recombination"/>
    <property type="evidence" value="ECO:0007669"/>
    <property type="project" value="UniProtKB-KW"/>
</dbReference>
<keyword evidence="3" id="KW-0238">DNA-binding</keyword>
<dbReference type="PANTHER" id="PTHR10492">
    <property type="match status" value="1"/>
</dbReference>
<feature type="region of interest" description="Disordered" evidence="5">
    <location>
        <begin position="1220"/>
        <end position="1243"/>
    </location>
</feature>
<dbReference type="EMBL" id="JAEFBJ010000010">
    <property type="protein sequence ID" value="KAG7564175.1"/>
    <property type="molecule type" value="Genomic_DNA"/>
</dbReference>
<keyword evidence="4 10" id="KW-0378">Hydrolase</keyword>
<dbReference type="InterPro" id="IPR047192">
    <property type="entry name" value="Euk_RPA1_DBD_C"/>
</dbReference>
<feature type="domain" description="DNA helicase Pif1-like DEAD-box helicase" evidence="7">
    <location>
        <begin position="1510"/>
        <end position="1645"/>
    </location>
</feature>
<keyword evidence="1" id="KW-0479">Metal-binding</keyword>
<dbReference type="Pfam" id="PF02721">
    <property type="entry name" value="DUF223"/>
    <property type="match status" value="2"/>
</dbReference>
<sequence>MAATFGYLKDVRPYKIGWRVQVKVLHAWKQYTSDTGEKIHCTIKKDLVSRYVNSLTVGDWVFIETFGLSYAGGQFRPTNHLHKMTFVNGTAVFDSEPKSESNYLSLAKFQEIHSGELNPHIFVDVMGQIVMLLCGSHLLRLFTTACQAAEGKIVVCLIRFAKIKAFKGVRSLSNSFDASQVHVNPAYPEVAAFIQSLPDDGIICVFREKVPRFDIVTVKIEDYDDFPRKTISELITSMDVGKARLMCTIYAIDTDWAWYYISCKSCNKKVTHVHAGINGVNNKGKKPRFWCDSCKSVVTNVIARFMIFAKVMDNTGEAKLLLFDSICSEIIGESAASVLDGSVDEIDDPEDLPDPVKNLIGKTFLFLVWIERSNIFDGKEIYKVLKVLQKNGLLEEQLLEESSDIVNAASIISSDQVPLMLECSQETTDSITPSSKRVYPLNVGSSDGSSTSKKLCIEPVELEKSNPEFVGEVALELADVKAEDKAKENVDMKNKGKVVESEEVKHDDGGSVKKVVVEKEDIKILSMWKEPLVNGRVETRMILADEKANRIDATIPNRYYNWNFQAVLTPGYWFHMSDFEVLRPQEKKTKYCCFPYHIKCIADTTMWPISVECPYNFFDFVFPETVEFAMEEEKEFVTVAIGVVSAVTTIKRFPYVTRMGGTDYESRYVAFKLVDLEGKEIKCCAVGKCCELFVTKYAKQTTAPTYNYQPIVAVLRGWRISEVFGTNVLMSEHGCFHLYLDPRFPDVDVRRYIQDFTEKQRADAEVVMREVVAENQSAFSRVFRDITNLGVGGDENCQTPSSQMGKASAKDIPYSVGSMGNSGLTSMFKENSQPSQRYGTIPLKDLTNTMMDLSSSSSPLFRTPATAYQEQTEKQQPSAPVEPNYYDCSTNEDSIGNNDYDCLSDNETDEEQNYYLSATDDEIEDANPSHKPSETQPHVFLQKSVAPQAEPIVVNEPKKRGRPRLDKTKNQKKNTGSVRLPFLKESPELIKKLLSGDNALSRNYQALSRIYNMVFAMISLGGKVDNSMPKGRGPCMFRLQGGNYHLIGSLQPDEGDYAKYSQLYIVDTENEVDNRATVIGSARESEARGLTSDDRPDIVARIFKIKLDSLMQDLTEKKMLGKTEASMYTVEFQKRGLPHAHILLFMDSKSKLPTADDIDMMICAEIPDKEKEPELYEVIKNSMIHGPCGSANMNSPYITKVGADGFPVYRRRLTDDYVEKEPVKQSTAGETTTTPGEEPVSTEKKKNEIKVWFDCRYVSASEAIWRIFKFPIQHRSIPVLKLSFHCEGKQPAYFDPKARIADVLERVSNQDSQFMAWLTLNRKNAVGKKGKRARECLYAEIPAYFTWDGTNKKFNPRKKGWSLGRINYVPRKMEDEYFLRVLLNIVRGPKTYADIKTYNGVVYKTYKEACFARGILDDDQVFIDAEDIETKKRTEFNNQELTLTEAEIKNYTLQEIEKILLSNGSTLEDFESFPKPSREGIDNSNRLISDKKRYNRDGKLTEKHAEWIQMLTTEQRSIYNKITGVVFNNLGGVFFVYGFGGTGKMFVWKTLSAAIRSKGHIVLNVASSGIASLLLEGGRTAHSRFSIPLTPDEFSVCKIQPKSDLADLIKEASLIIWDEAPMMTKFCFEALDKSFYDIMKNVNNKVEQKK</sequence>
<comment type="similarity">
    <text evidence="4">Belongs to the helicase family.</text>
</comment>
<evidence type="ECO:0000256" key="5">
    <source>
        <dbReference type="SAM" id="MobiDB-lite"/>
    </source>
</evidence>
<dbReference type="CDD" id="cd04481">
    <property type="entry name" value="RPA1_DBD_B_like"/>
    <property type="match status" value="2"/>
</dbReference>
<evidence type="ECO:0000313" key="11">
    <source>
        <dbReference type="Proteomes" id="UP000694251"/>
    </source>
</evidence>
<feature type="compositionally biased region" description="Low complexity" evidence="5">
    <location>
        <begin position="1226"/>
        <end position="1239"/>
    </location>
</feature>
<evidence type="ECO:0000259" key="8">
    <source>
        <dbReference type="Pfam" id="PF08646"/>
    </source>
</evidence>
<keyword evidence="4" id="KW-0067">ATP-binding</keyword>
<protein>
    <recommendedName>
        <fullName evidence="4">ATP-dependent DNA helicase</fullName>
        <ecNumber evidence="4">5.6.2.3</ecNumber>
    </recommendedName>
</protein>
<evidence type="ECO:0000259" key="9">
    <source>
        <dbReference type="Pfam" id="PF14214"/>
    </source>
</evidence>
<keyword evidence="4" id="KW-0547">Nucleotide-binding</keyword>
<dbReference type="InterPro" id="IPR010285">
    <property type="entry name" value="DNA_helicase_pif1-like_DEAD"/>
</dbReference>
<dbReference type="InterPro" id="IPR013955">
    <property type="entry name" value="Rep_factor-A_C"/>
</dbReference>
<proteinExistence type="inferred from homology"/>
<dbReference type="GO" id="GO:0000723">
    <property type="term" value="P:telomere maintenance"/>
    <property type="evidence" value="ECO:0007669"/>
    <property type="project" value="InterPro"/>
</dbReference>
<dbReference type="Pfam" id="PF08646">
    <property type="entry name" value="Rep_fac-A_C"/>
    <property type="match status" value="1"/>
</dbReference>
<evidence type="ECO:0000256" key="3">
    <source>
        <dbReference type="ARBA" id="ARBA00023125"/>
    </source>
</evidence>
<comment type="caution">
    <text evidence="10">The sequence shown here is derived from an EMBL/GenBank/DDBJ whole genome shotgun (WGS) entry which is preliminary data.</text>
</comment>
<comment type="catalytic activity">
    <reaction evidence="4">
        <text>ATP + H2O = ADP + phosphate + H(+)</text>
        <dbReference type="Rhea" id="RHEA:13065"/>
        <dbReference type="ChEBI" id="CHEBI:15377"/>
        <dbReference type="ChEBI" id="CHEBI:15378"/>
        <dbReference type="ChEBI" id="CHEBI:30616"/>
        <dbReference type="ChEBI" id="CHEBI:43474"/>
        <dbReference type="ChEBI" id="CHEBI:456216"/>
        <dbReference type="EC" id="5.6.2.3"/>
    </reaction>
</comment>
<keyword evidence="2" id="KW-0862">Zinc</keyword>
<dbReference type="GO" id="GO:0003677">
    <property type="term" value="F:DNA binding"/>
    <property type="evidence" value="ECO:0007669"/>
    <property type="project" value="UniProtKB-KW"/>
</dbReference>
<dbReference type="Pfam" id="PF05970">
    <property type="entry name" value="PIF1"/>
    <property type="match status" value="1"/>
</dbReference>
<reference evidence="10 11" key="1">
    <citation type="submission" date="2020-12" db="EMBL/GenBank/DDBJ databases">
        <title>Concerted genomic and epigenomic changes stabilize Arabidopsis allopolyploids.</title>
        <authorList>
            <person name="Chen Z."/>
        </authorList>
    </citation>
    <scope>NUCLEOTIDE SEQUENCE [LARGE SCALE GENOMIC DNA]</scope>
    <source>
        <strain evidence="10">As9502</strain>
        <tissue evidence="10">Leaf</tissue>
    </source>
</reference>
<feature type="domain" description="Helitron helicase-like" evidence="9">
    <location>
        <begin position="1088"/>
        <end position="1144"/>
    </location>
</feature>
<dbReference type="Pfam" id="PF14214">
    <property type="entry name" value="Helitron_like_N"/>
    <property type="match status" value="1"/>
</dbReference>
<organism evidence="10 11">
    <name type="scientific">Arabidopsis suecica</name>
    <name type="common">Swedish thale-cress</name>
    <name type="synonym">Cardaminopsis suecica</name>
    <dbReference type="NCBI Taxonomy" id="45249"/>
    <lineage>
        <taxon>Eukaryota</taxon>
        <taxon>Viridiplantae</taxon>
        <taxon>Streptophyta</taxon>
        <taxon>Embryophyta</taxon>
        <taxon>Tracheophyta</taxon>
        <taxon>Spermatophyta</taxon>
        <taxon>Magnoliopsida</taxon>
        <taxon>eudicotyledons</taxon>
        <taxon>Gunneridae</taxon>
        <taxon>Pentapetalae</taxon>
        <taxon>rosids</taxon>
        <taxon>malvids</taxon>
        <taxon>Brassicales</taxon>
        <taxon>Brassicaceae</taxon>
        <taxon>Camelineae</taxon>
        <taxon>Arabidopsis</taxon>
    </lineage>
</organism>
<comment type="cofactor">
    <cofactor evidence="4">
        <name>Mg(2+)</name>
        <dbReference type="ChEBI" id="CHEBI:18420"/>
    </cofactor>
</comment>